<keyword evidence="1" id="KW-1133">Transmembrane helix</keyword>
<evidence type="ECO:0000313" key="3">
    <source>
        <dbReference type="Proteomes" id="UP000423396"/>
    </source>
</evidence>
<organism evidence="2 3">
    <name type="scientific">Stygiolobus azoricus</name>
    <dbReference type="NCBI Taxonomy" id="41675"/>
    <lineage>
        <taxon>Archaea</taxon>
        <taxon>Thermoproteota</taxon>
        <taxon>Thermoprotei</taxon>
        <taxon>Sulfolobales</taxon>
        <taxon>Sulfolobaceae</taxon>
        <taxon>Stygiolobus</taxon>
    </lineage>
</organism>
<accession>A0A650CRM8</accession>
<keyword evidence="3" id="KW-1185">Reference proteome</keyword>
<dbReference type="KEGG" id="sazo:D1868_10140"/>
<evidence type="ECO:0000256" key="1">
    <source>
        <dbReference type="SAM" id="Phobius"/>
    </source>
</evidence>
<keyword evidence="1" id="KW-0472">Membrane</keyword>
<keyword evidence="1" id="KW-0812">Transmembrane</keyword>
<protein>
    <submittedName>
        <fullName evidence="2">Uncharacterized protein</fullName>
    </submittedName>
</protein>
<dbReference type="Proteomes" id="UP000423396">
    <property type="component" value="Chromosome"/>
</dbReference>
<evidence type="ECO:0000313" key="2">
    <source>
        <dbReference type="EMBL" id="QGR20312.1"/>
    </source>
</evidence>
<sequence length="61" mass="6912">MRTSLLSLGLSFSISSLLVGEMFNEQGYLRINRELILIGVVITLLLWLGFYLGLKKIAHFI</sequence>
<dbReference type="GeneID" id="42799434"/>
<name>A0A650CRM8_9CREN</name>
<dbReference type="EMBL" id="CP045483">
    <property type="protein sequence ID" value="QGR20312.1"/>
    <property type="molecule type" value="Genomic_DNA"/>
</dbReference>
<dbReference type="AlphaFoldDB" id="A0A650CRM8"/>
<gene>
    <name evidence="2" type="ORF">D1868_10140</name>
</gene>
<proteinExistence type="predicted"/>
<dbReference type="RefSeq" id="WP_156007763.1">
    <property type="nucleotide sequence ID" value="NZ_CP045483.1"/>
</dbReference>
<feature type="transmembrane region" description="Helical" evidence="1">
    <location>
        <begin position="36"/>
        <end position="54"/>
    </location>
</feature>
<reference evidence="2 3" key="1">
    <citation type="submission" date="2019-10" db="EMBL/GenBank/DDBJ databases">
        <title>Genome Sequences from Six Type Strain Members of the Archaeal Family Sulfolobaceae: Acidianus ambivalens, Acidianus infernus, Metallosphaera prunae, Stygiolobus azoricus, Sulfolobus metallicus, and Sulfurisphaera ohwakuensis.</title>
        <authorList>
            <person name="Counts J.A."/>
            <person name="Kelly R.M."/>
        </authorList>
    </citation>
    <scope>NUCLEOTIDE SEQUENCE [LARGE SCALE GENOMIC DNA]</scope>
    <source>
        <strain evidence="2 3">FC6</strain>
    </source>
</reference>